<organism evidence="2 3">
    <name type="scientific">Purpureocillium lilacinum</name>
    <name type="common">Paecilomyces lilacinus</name>
    <dbReference type="NCBI Taxonomy" id="33203"/>
    <lineage>
        <taxon>Eukaryota</taxon>
        <taxon>Fungi</taxon>
        <taxon>Dikarya</taxon>
        <taxon>Ascomycota</taxon>
        <taxon>Pezizomycotina</taxon>
        <taxon>Sordariomycetes</taxon>
        <taxon>Hypocreomycetidae</taxon>
        <taxon>Hypocreales</taxon>
        <taxon>Ophiocordycipitaceae</taxon>
        <taxon>Purpureocillium</taxon>
    </lineage>
</organism>
<feature type="compositionally biased region" description="Low complexity" evidence="1">
    <location>
        <begin position="116"/>
        <end position="125"/>
    </location>
</feature>
<gene>
    <name evidence="2" type="ORF">Purlil1_8087</name>
</gene>
<feature type="region of interest" description="Disordered" evidence="1">
    <location>
        <begin position="67"/>
        <end position="132"/>
    </location>
</feature>
<evidence type="ECO:0000256" key="1">
    <source>
        <dbReference type="SAM" id="MobiDB-lite"/>
    </source>
</evidence>
<dbReference type="EMBL" id="JAWRVI010000031">
    <property type="protein sequence ID" value="KAK4087497.1"/>
    <property type="molecule type" value="Genomic_DNA"/>
</dbReference>
<reference evidence="2 3" key="1">
    <citation type="journal article" date="2024" name="Microbiol. Resour. Announc.">
        <title>Genome annotations for the ascomycete fungi Trichoderma harzianum, Trichoderma aggressivum, and Purpureocillium lilacinum.</title>
        <authorList>
            <person name="Beijen E.P.W."/>
            <person name="Ohm R.A."/>
        </authorList>
    </citation>
    <scope>NUCLEOTIDE SEQUENCE [LARGE SCALE GENOMIC DNA]</scope>
    <source>
        <strain evidence="2 3">CBS 150709</strain>
    </source>
</reference>
<proteinExistence type="predicted"/>
<comment type="caution">
    <text evidence="2">The sequence shown here is derived from an EMBL/GenBank/DDBJ whole genome shotgun (WGS) entry which is preliminary data.</text>
</comment>
<feature type="region of interest" description="Disordered" evidence="1">
    <location>
        <begin position="280"/>
        <end position="312"/>
    </location>
</feature>
<evidence type="ECO:0000313" key="3">
    <source>
        <dbReference type="Proteomes" id="UP001287286"/>
    </source>
</evidence>
<feature type="compositionally biased region" description="Polar residues" evidence="1">
    <location>
        <begin position="398"/>
        <end position="408"/>
    </location>
</feature>
<feature type="compositionally biased region" description="Low complexity" evidence="1">
    <location>
        <begin position="176"/>
        <end position="194"/>
    </location>
</feature>
<feature type="compositionally biased region" description="Basic and acidic residues" evidence="1">
    <location>
        <begin position="285"/>
        <end position="294"/>
    </location>
</feature>
<name>A0ABR0BTZ3_PURLI</name>
<dbReference type="Proteomes" id="UP001287286">
    <property type="component" value="Unassembled WGS sequence"/>
</dbReference>
<feature type="region of interest" description="Disordered" evidence="1">
    <location>
        <begin position="148"/>
        <end position="198"/>
    </location>
</feature>
<feature type="compositionally biased region" description="Polar residues" evidence="1">
    <location>
        <begin position="375"/>
        <end position="387"/>
    </location>
</feature>
<feature type="region of interest" description="Disordered" evidence="1">
    <location>
        <begin position="397"/>
        <end position="417"/>
    </location>
</feature>
<feature type="region of interest" description="Disordered" evidence="1">
    <location>
        <begin position="368"/>
        <end position="387"/>
    </location>
</feature>
<sequence>MVGYRVLRSIIRATDAAFQGALFRRWIGWPGWGTGAQRKQAVPFSWATTGVALCALIAVAKAKAKMRWGGEQGRVSTERETDDQRRNVSPGGRRRRAGRRGYGVPMKDDDKRSGRQSRQGPSRSGSGRGPHAAVEVCVDRSATGPCSALLRSTGESDGICSATEPDDGGGGTGATSHSPRAPPHGASHPGPASPRGHSAKGISWARLIFASAWRLSPVAQSPRRPALAQVALEAGGRPVVGTDRPRARGRAKVGGLPCSPRPVVEARLVISLRVIKGPGSPMSIRGDEQRERACAVEGRGGGGGPGASRADSESARCANCDAAGPVGCNVAGPANSDAASLAGSHAAPRANRNAAMCECCQGGPAGRQLNESDEPTASSTPTCRPSNKQCRVCRVPASTPSSRRQPVTSPCEGPTRRVSQATLHRPGEQTTGRCWAFELASRACDVVAERVSARAAALNRVPATENTVGVLVTFFVDSQGAHASPPTGSIFW</sequence>
<accession>A0ABR0BTZ3</accession>
<feature type="compositionally biased region" description="Basic and acidic residues" evidence="1">
    <location>
        <begin position="76"/>
        <end position="86"/>
    </location>
</feature>
<evidence type="ECO:0000313" key="2">
    <source>
        <dbReference type="EMBL" id="KAK4087497.1"/>
    </source>
</evidence>
<protein>
    <submittedName>
        <fullName evidence="2">Uncharacterized protein</fullName>
    </submittedName>
</protein>
<keyword evidence="3" id="KW-1185">Reference proteome</keyword>